<protein>
    <submittedName>
        <fullName evidence="1">Phage tail protein</fullName>
    </submittedName>
</protein>
<dbReference type="EMBL" id="MTBD01000092">
    <property type="protein sequence ID" value="PRP68640.1"/>
    <property type="molecule type" value="Genomic_DNA"/>
</dbReference>
<name>A0A2S9WYU7_9NEIS</name>
<reference evidence="1 2" key="1">
    <citation type="submission" date="2017-01" db="EMBL/GenBank/DDBJ databases">
        <title>New insights into the genetic diversity of Chromobacterium isolated from tropical freshwater lake.</title>
        <authorList>
            <person name="Santos A.B."/>
            <person name="Nascimento A.M."/>
            <person name="Da Silva P.C."/>
        </authorList>
    </citation>
    <scope>NUCLEOTIDE SEQUENCE [LARGE SCALE GENOMIC DNA]</scope>
    <source>
        <strain evidence="1 2">56AF</strain>
    </source>
</reference>
<accession>A0A2S9WYU7</accession>
<evidence type="ECO:0000313" key="1">
    <source>
        <dbReference type="EMBL" id="PRP68640.1"/>
    </source>
</evidence>
<feature type="non-terminal residue" evidence="1">
    <location>
        <position position="1"/>
    </location>
</feature>
<dbReference type="GO" id="GO:0005198">
    <property type="term" value="F:structural molecule activity"/>
    <property type="evidence" value="ECO:0007669"/>
    <property type="project" value="InterPro"/>
</dbReference>
<dbReference type="InterPro" id="IPR010667">
    <property type="entry name" value="Phage_T4_Gp19"/>
</dbReference>
<dbReference type="AlphaFoldDB" id="A0A2S9WYU7"/>
<comment type="caution">
    <text evidence="1">The sequence shown here is derived from an EMBL/GenBank/DDBJ whole genome shotgun (WGS) entry which is preliminary data.</text>
</comment>
<gene>
    <name evidence="1" type="ORF">BUE93_21265</name>
</gene>
<dbReference type="Pfam" id="PF06841">
    <property type="entry name" value="Phage_T4_gp19"/>
    <property type="match status" value="1"/>
</dbReference>
<sequence length="38" mass="4092">IANAFPKKLTAPSFNGGSNEVSVEQLELMADNITVTFH</sequence>
<dbReference type="Proteomes" id="UP000239469">
    <property type="component" value="Unassembled WGS sequence"/>
</dbReference>
<organism evidence="1 2">
    <name type="scientific">Chromobacterium amazonense</name>
    <dbReference type="NCBI Taxonomy" id="1382803"/>
    <lineage>
        <taxon>Bacteria</taxon>
        <taxon>Pseudomonadati</taxon>
        <taxon>Pseudomonadota</taxon>
        <taxon>Betaproteobacteria</taxon>
        <taxon>Neisseriales</taxon>
        <taxon>Chromobacteriaceae</taxon>
        <taxon>Chromobacterium</taxon>
    </lineage>
</organism>
<proteinExistence type="predicted"/>
<evidence type="ECO:0000313" key="2">
    <source>
        <dbReference type="Proteomes" id="UP000239469"/>
    </source>
</evidence>